<dbReference type="STRING" id="500637.PROVRUST_08002"/>
<keyword evidence="7" id="KW-1185">Reference proteome</keyword>
<dbReference type="InterPro" id="IPR036937">
    <property type="entry name" value="Adhesion_dom_fimbrial_sf"/>
</dbReference>
<comment type="caution">
    <text evidence="6">The sequence shown here is derived from an EMBL/GenBank/DDBJ whole genome shotgun (WGS) entry which is preliminary data.</text>
</comment>
<keyword evidence="4" id="KW-0281">Fimbrium</keyword>
<reference evidence="6" key="1">
    <citation type="submission" date="2009-12" db="EMBL/GenBank/DDBJ databases">
        <authorList>
            <person name="Weinstock G."/>
            <person name="Sodergren E."/>
            <person name="Clifton S."/>
            <person name="Fulton L."/>
            <person name="Fulton B."/>
            <person name="Courtney L."/>
            <person name="Fronick C."/>
            <person name="Harrison M."/>
            <person name="Strong C."/>
            <person name="Farmer C."/>
            <person name="Delahaunty K."/>
            <person name="Markovic C."/>
            <person name="Hall O."/>
            <person name="Minx P."/>
            <person name="Tomlinson C."/>
            <person name="Mitreva M."/>
            <person name="Nelson J."/>
            <person name="Hou S."/>
            <person name="Wollam A."/>
            <person name="Pepin K.H."/>
            <person name="Johnson M."/>
            <person name="Bhonagiri V."/>
            <person name="Nash W.E."/>
            <person name="Warren W."/>
            <person name="Chinwalla A."/>
            <person name="Mardis E.R."/>
            <person name="Wilson R.K."/>
        </authorList>
    </citation>
    <scope>NUCLEOTIDE SEQUENCE [LARGE SCALE GENOMIC DNA]</scope>
    <source>
        <strain evidence="6">DSM 4541</strain>
    </source>
</reference>
<dbReference type="RefSeq" id="WP_006815997.1">
    <property type="nucleotide sequence ID" value="NZ_GG703821.1"/>
</dbReference>
<dbReference type="InterPro" id="IPR050263">
    <property type="entry name" value="Bact_Fimbrial_Adh_Pro"/>
</dbReference>
<dbReference type="Gene3D" id="2.60.40.1090">
    <property type="entry name" value="Fimbrial-type adhesion domain"/>
    <property type="match status" value="1"/>
</dbReference>
<dbReference type="AlphaFoldDB" id="D1P6Y2"/>
<dbReference type="GO" id="GO:0009289">
    <property type="term" value="C:pilus"/>
    <property type="evidence" value="ECO:0007669"/>
    <property type="project" value="UniProtKB-SubCell"/>
</dbReference>
<evidence type="ECO:0000313" key="6">
    <source>
        <dbReference type="EMBL" id="EFB70829.1"/>
    </source>
</evidence>
<evidence type="ECO:0000256" key="3">
    <source>
        <dbReference type="ARBA" id="ARBA00022729"/>
    </source>
</evidence>
<comment type="similarity">
    <text evidence="2">Belongs to the fimbrial protein family.</text>
</comment>
<dbReference type="SUPFAM" id="SSF49401">
    <property type="entry name" value="Bacterial adhesins"/>
    <property type="match status" value="1"/>
</dbReference>
<protein>
    <submittedName>
        <fullName evidence="6">Fimbrial protein</fullName>
    </submittedName>
</protein>
<keyword evidence="3" id="KW-0732">Signal</keyword>
<dbReference type="PANTHER" id="PTHR33420:SF3">
    <property type="entry name" value="FIMBRIAL SUBUNIT ELFA"/>
    <property type="match status" value="1"/>
</dbReference>
<organism evidence="6 7">
    <name type="scientific">Providencia rustigianii DSM 4541</name>
    <dbReference type="NCBI Taxonomy" id="500637"/>
    <lineage>
        <taxon>Bacteria</taxon>
        <taxon>Pseudomonadati</taxon>
        <taxon>Pseudomonadota</taxon>
        <taxon>Gammaproteobacteria</taxon>
        <taxon>Enterobacterales</taxon>
        <taxon>Morganellaceae</taxon>
        <taxon>Providencia</taxon>
    </lineage>
</organism>
<dbReference type="HOGENOM" id="CLU_1414066_0_0_6"/>
<dbReference type="Proteomes" id="UP000005512">
    <property type="component" value="Unassembled WGS sequence"/>
</dbReference>
<dbReference type="InterPro" id="IPR008966">
    <property type="entry name" value="Adhesion_dom_sf"/>
</dbReference>
<evidence type="ECO:0000256" key="4">
    <source>
        <dbReference type="ARBA" id="ARBA00023263"/>
    </source>
</evidence>
<gene>
    <name evidence="6" type="ORF">PROVRUST_08002</name>
</gene>
<dbReference type="eggNOG" id="COG3539">
    <property type="taxonomic scope" value="Bacteria"/>
</dbReference>
<evidence type="ECO:0000259" key="5">
    <source>
        <dbReference type="Pfam" id="PF00419"/>
    </source>
</evidence>
<sequence length="206" mass="23081">MLAVSLIELREGIVIVYQRLARQLTRLITTVILLCPVISSATSNKKIELNASTTFKGIVVATPCSVVIENRFQSIDFSPLALTMLGTKIQREQHNQPFVIELRDCGSLHSSLDPKTWSIRFVGQAAEHIDAFVLQGASQGLAVSVLDNHLNTLIPGQYYLLSDNVLRQDKSEKALFLRYFLRLELTGQPIQAGSYQGLIRFFIDYQ</sequence>
<dbReference type="InterPro" id="IPR000259">
    <property type="entry name" value="Adhesion_dom_fimbrial"/>
</dbReference>
<evidence type="ECO:0000313" key="7">
    <source>
        <dbReference type="Proteomes" id="UP000005512"/>
    </source>
</evidence>
<evidence type="ECO:0000256" key="2">
    <source>
        <dbReference type="ARBA" id="ARBA00006671"/>
    </source>
</evidence>
<comment type="subcellular location">
    <subcellularLocation>
        <location evidence="1">Fimbrium</location>
    </subcellularLocation>
</comment>
<dbReference type="EMBL" id="ABXV02000046">
    <property type="protein sequence ID" value="EFB70829.1"/>
    <property type="molecule type" value="Genomic_DNA"/>
</dbReference>
<evidence type="ECO:0000256" key="1">
    <source>
        <dbReference type="ARBA" id="ARBA00004561"/>
    </source>
</evidence>
<name>D1P6Y2_9GAMM</name>
<accession>D1P6Y2</accession>
<feature type="domain" description="Fimbrial-type adhesion" evidence="5">
    <location>
        <begin position="55"/>
        <end position="206"/>
    </location>
</feature>
<proteinExistence type="inferred from homology"/>
<dbReference type="GO" id="GO:0043709">
    <property type="term" value="P:cell adhesion involved in single-species biofilm formation"/>
    <property type="evidence" value="ECO:0007669"/>
    <property type="project" value="TreeGrafter"/>
</dbReference>
<dbReference type="PANTHER" id="PTHR33420">
    <property type="entry name" value="FIMBRIAL SUBUNIT ELFA-RELATED"/>
    <property type="match status" value="1"/>
</dbReference>
<dbReference type="Pfam" id="PF00419">
    <property type="entry name" value="Fimbrial"/>
    <property type="match status" value="1"/>
</dbReference>